<accession>A0A3N1NF91</accession>
<keyword evidence="1" id="KW-0732">Signal</keyword>
<sequence length="334" mass="37422">MKLHSKLVLVLCIFLSSSCSDGKGDGMSVLEKKPLFYLLVESNNVESFVNINGVKVHQVNSLMGQSKVELPVNNYIHPEKNTFSLGIFAPETGSEYPESARLSVSLVVKPDEDLSVSHKITDIVFDGSETDLVALNGGSGSRQVDPENEFIENSHGNIVIHPLDIEQPEEEMAGPTLTRTVDIPNSLPLWKFFLSDDLPDYFAVSDETYYRHRDELYEEYKKIEDALIEGDVDVIMTMFEERNSETDRAFYLQDGTTAEELIASLKKSLSNPDLKIVRSDNEKFGLIHEPNGKLVALVRSDDGPAIAFNFVDEPGSVRYGLVFRRENGKWIIAR</sequence>
<reference evidence="2 3" key="1">
    <citation type="submission" date="2018-11" db="EMBL/GenBank/DDBJ databases">
        <title>Genomic Encyclopedia of Type Strains, Phase IV (KMG-IV): sequencing the most valuable type-strain genomes for metagenomic binning, comparative biology and taxonomic classification.</title>
        <authorList>
            <person name="Goeker M."/>
        </authorList>
    </citation>
    <scope>NUCLEOTIDE SEQUENCE [LARGE SCALE GENOMIC DNA]</scope>
    <source>
        <strain evidence="2 3">DSM 16974</strain>
    </source>
</reference>
<organism evidence="2 3">
    <name type="scientific">Marinimicrobium koreense</name>
    <dbReference type="NCBI Taxonomy" id="306545"/>
    <lineage>
        <taxon>Bacteria</taxon>
        <taxon>Pseudomonadati</taxon>
        <taxon>Pseudomonadota</taxon>
        <taxon>Gammaproteobacteria</taxon>
        <taxon>Cellvibrionales</taxon>
        <taxon>Cellvibrionaceae</taxon>
        <taxon>Marinimicrobium</taxon>
    </lineage>
</organism>
<dbReference type="PROSITE" id="PS51257">
    <property type="entry name" value="PROKAR_LIPOPROTEIN"/>
    <property type="match status" value="1"/>
</dbReference>
<dbReference type="AlphaFoldDB" id="A0A3N1NF91"/>
<feature type="signal peptide" evidence="1">
    <location>
        <begin position="1"/>
        <end position="22"/>
    </location>
</feature>
<proteinExistence type="predicted"/>
<dbReference type="EMBL" id="RJUK01000002">
    <property type="protein sequence ID" value="ROQ18574.1"/>
    <property type="molecule type" value="Genomic_DNA"/>
</dbReference>
<evidence type="ECO:0000313" key="3">
    <source>
        <dbReference type="Proteomes" id="UP000273643"/>
    </source>
</evidence>
<name>A0A3N1NF91_9GAMM</name>
<dbReference type="Proteomes" id="UP000273643">
    <property type="component" value="Unassembled WGS sequence"/>
</dbReference>
<comment type="caution">
    <text evidence="2">The sequence shown here is derived from an EMBL/GenBank/DDBJ whole genome shotgun (WGS) entry which is preliminary data.</text>
</comment>
<evidence type="ECO:0000313" key="2">
    <source>
        <dbReference type="EMBL" id="ROQ18574.1"/>
    </source>
</evidence>
<keyword evidence="3" id="KW-1185">Reference proteome</keyword>
<feature type="chain" id="PRO_5017970072" evidence="1">
    <location>
        <begin position="23"/>
        <end position="334"/>
    </location>
</feature>
<gene>
    <name evidence="2" type="ORF">EDC38_2802</name>
</gene>
<protein>
    <submittedName>
        <fullName evidence="2">Uncharacterized protein</fullName>
    </submittedName>
</protein>
<evidence type="ECO:0000256" key="1">
    <source>
        <dbReference type="SAM" id="SignalP"/>
    </source>
</evidence>